<organism evidence="6 7">
    <name type="scientific">Ceratopteris richardii</name>
    <name type="common">Triangle waterfern</name>
    <dbReference type="NCBI Taxonomy" id="49495"/>
    <lineage>
        <taxon>Eukaryota</taxon>
        <taxon>Viridiplantae</taxon>
        <taxon>Streptophyta</taxon>
        <taxon>Embryophyta</taxon>
        <taxon>Tracheophyta</taxon>
        <taxon>Polypodiopsida</taxon>
        <taxon>Polypodiidae</taxon>
        <taxon>Polypodiales</taxon>
        <taxon>Pteridineae</taxon>
        <taxon>Pteridaceae</taxon>
        <taxon>Parkerioideae</taxon>
        <taxon>Ceratopteris</taxon>
    </lineage>
</organism>
<dbReference type="FunFam" id="3.40.50.2000:FF:000056">
    <property type="entry name" value="Glycosyltransferase"/>
    <property type="match status" value="1"/>
</dbReference>
<evidence type="ECO:0000313" key="6">
    <source>
        <dbReference type="EMBL" id="KAH7446919.1"/>
    </source>
</evidence>
<dbReference type="EMBL" id="CM035406">
    <property type="protein sequence ID" value="KAH7446919.1"/>
    <property type="molecule type" value="Genomic_DNA"/>
</dbReference>
<reference evidence="6" key="1">
    <citation type="submission" date="2021-08" db="EMBL/GenBank/DDBJ databases">
        <title>WGS assembly of Ceratopteris richardii.</title>
        <authorList>
            <person name="Marchant D.B."/>
            <person name="Chen G."/>
            <person name="Jenkins J."/>
            <person name="Shu S."/>
            <person name="Leebens-Mack J."/>
            <person name="Grimwood J."/>
            <person name="Schmutz J."/>
            <person name="Soltis P."/>
            <person name="Soltis D."/>
            <person name="Chen Z.-H."/>
        </authorList>
    </citation>
    <scope>NUCLEOTIDE SEQUENCE</scope>
    <source>
        <strain evidence="6">Whitten #5841</strain>
        <tissue evidence="6">Leaf</tissue>
    </source>
</reference>
<evidence type="ECO:0000256" key="4">
    <source>
        <dbReference type="RuleBase" id="RU003718"/>
    </source>
</evidence>
<protein>
    <recommendedName>
        <fullName evidence="5">Glycosyltransferase</fullName>
        <ecNumber evidence="5">2.4.1.-</ecNumber>
    </recommendedName>
</protein>
<accession>A0A8T2VR77</accession>
<dbReference type="GO" id="GO:0080043">
    <property type="term" value="F:quercetin 3-O-glucosyltransferase activity"/>
    <property type="evidence" value="ECO:0007669"/>
    <property type="project" value="TreeGrafter"/>
</dbReference>
<dbReference type="PANTHER" id="PTHR11926">
    <property type="entry name" value="GLUCOSYL/GLUCURONOSYL TRANSFERASES"/>
    <property type="match status" value="1"/>
</dbReference>
<keyword evidence="7" id="KW-1185">Reference proteome</keyword>
<sequence>MANGEESESLHRASPHALLLPFPAQGHVIPLMELAKHLCARGVDVTFASQHDIHIKLLRSWKGHSDSWSLHSSIQLRCIPEMLPSESEGASPSNWLKALEHGSFELLRVLESEGRPVSCIVGDFLLGWTSSLARRASIPDWVFCPTNASVLAMYLDLNSVISCGYDPFQSCGSAPIEPSDSQRASHVAEFPLGVTTAVFPIKAPFGKRMYDWMEEVLLECVNRIAEAKLGVLCNTTVALEENVLQVLHSRIRKGESTHHNRFFRMIGPLVTNAAAEHKASRASFWQEERDECMEWLDKQPPASVVYVAFGSLKVLTLPQLHEVLLGLIASSHRFLMVVRPNTVVSESYGMSDIYWEAQDGDVVPLEKALPPGFSSPDQQRLYKIVSWAPQTWVLEHPSVGGFFSHCGWNSTLESLWCGVPILGWPWIMDQVTNCWLLSSVWNVGISLQCNERGEASRNEVESGVRQLMGGAATDKLRAQAREIKDKIREAALHNQEITSLVEEIGSVSRFNP</sequence>
<evidence type="ECO:0000256" key="1">
    <source>
        <dbReference type="ARBA" id="ARBA00009995"/>
    </source>
</evidence>
<dbReference type="InterPro" id="IPR035595">
    <property type="entry name" value="UDP_glycos_trans_CS"/>
</dbReference>
<dbReference type="SUPFAM" id="SSF53756">
    <property type="entry name" value="UDP-Glycosyltransferase/glycogen phosphorylase"/>
    <property type="match status" value="1"/>
</dbReference>
<keyword evidence="3 4" id="KW-0808">Transferase</keyword>
<comment type="similarity">
    <text evidence="1 4">Belongs to the UDP-glycosyltransferase family.</text>
</comment>
<keyword evidence="2 4" id="KW-0328">Glycosyltransferase</keyword>
<dbReference type="CDD" id="cd03784">
    <property type="entry name" value="GT1_Gtf-like"/>
    <property type="match status" value="1"/>
</dbReference>
<dbReference type="Pfam" id="PF00201">
    <property type="entry name" value="UDPGT"/>
    <property type="match status" value="1"/>
</dbReference>
<dbReference type="EC" id="2.4.1.-" evidence="5"/>
<evidence type="ECO:0000256" key="3">
    <source>
        <dbReference type="ARBA" id="ARBA00022679"/>
    </source>
</evidence>
<dbReference type="OMA" id="EMHEIAW"/>
<proteinExistence type="inferred from homology"/>
<evidence type="ECO:0000256" key="5">
    <source>
        <dbReference type="RuleBase" id="RU362057"/>
    </source>
</evidence>
<gene>
    <name evidence="6" type="ORF">KP509_01G081900</name>
</gene>
<comment type="caution">
    <text evidence="6">The sequence shown here is derived from an EMBL/GenBank/DDBJ whole genome shotgun (WGS) entry which is preliminary data.</text>
</comment>
<dbReference type="OrthoDB" id="5835829at2759"/>
<dbReference type="Gene3D" id="3.40.50.2000">
    <property type="entry name" value="Glycogen Phosphorylase B"/>
    <property type="match status" value="2"/>
</dbReference>
<dbReference type="InterPro" id="IPR002213">
    <property type="entry name" value="UDP_glucos_trans"/>
</dbReference>
<dbReference type="AlphaFoldDB" id="A0A8T2VR77"/>
<dbReference type="Proteomes" id="UP000825935">
    <property type="component" value="Chromosome 1"/>
</dbReference>
<name>A0A8T2VR77_CERRI</name>
<dbReference type="PANTHER" id="PTHR11926:SF1494">
    <property type="entry name" value="FLAVONOL 3-O-GLUCOSYLTRANSFERASE UGT76E12-RELATED"/>
    <property type="match status" value="1"/>
</dbReference>
<dbReference type="GO" id="GO:0080044">
    <property type="term" value="F:quercetin 7-O-glucosyltransferase activity"/>
    <property type="evidence" value="ECO:0007669"/>
    <property type="project" value="TreeGrafter"/>
</dbReference>
<dbReference type="PROSITE" id="PS00375">
    <property type="entry name" value="UDPGT"/>
    <property type="match status" value="1"/>
</dbReference>
<evidence type="ECO:0000313" key="7">
    <source>
        <dbReference type="Proteomes" id="UP000825935"/>
    </source>
</evidence>
<evidence type="ECO:0000256" key="2">
    <source>
        <dbReference type="ARBA" id="ARBA00022676"/>
    </source>
</evidence>